<feature type="region of interest" description="Disordered" evidence="1">
    <location>
        <begin position="1"/>
        <end position="20"/>
    </location>
</feature>
<feature type="transmembrane region" description="Helical" evidence="2">
    <location>
        <begin position="64"/>
        <end position="86"/>
    </location>
</feature>
<evidence type="ECO:0000313" key="3">
    <source>
        <dbReference type="EMBL" id="GLZ79526.1"/>
    </source>
</evidence>
<sequence>MSDFTVTFEPAPQSPVVPSGSRNHRIASVLLWVLFGVQVALVVAGYVLAVLIERPYDIETAAALYELPSTVTGLLYASVIAFAAVGVRRGVRLARYVAFGVAFVGEWGFIERLGWFASTVLRWSDTGTWSFLPLLESVPAAVLGVIVFVLLVRREPQVPVAGVS</sequence>
<keyword evidence="2" id="KW-1133">Transmembrane helix</keyword>
<evidence type="ECO:0000313" key="4">
    <source>
        <dbReference type="Proteomes" id="UP001165079"/>
    </source>
</evidence>
<evidence type="ECO:0000256" key="1">
    <source>
        <dbReference type="SAM" id="MobiDB-lite"/>
    </source>
</evidence>
<comment type="caution">
    <text evidence="3">The sequence shown here is derived from an EMBL/GenBank/DDBJ whole genome shotgun (WGS) entry which is preliminary data.</text>
</comment>
<gene>
    <name evidence="3" type="ORF">Afil01_43330</name>
</gene>
<evidence type="ECO:0000256" key="2">
    <source>
        <dbReference type="SAM" id="Phobius"/>
    </source>
</evidence>
<feature type="transmembrane region" description="Helical" evidence="2">
    <location>
        <begin position="93"/>
        <end position="110"/>
    </location>
</feature>
<dbReference type="Proteomes" id="UP001165079">
    <property type="component" value="Unassembled WGS sequence"/>
</dbReference>
<keyword evidence="4" id="KW-1185">Reference proteome</keyword>
<dbReference type="RefSeq" id="WP_285664678.1">
    <property type="nucleotide sequence ID" value="NZ_BSTX01000003.1"/>
</dbReference>
<protein>
    <submittedName>
        <fullName evidence="3">Uncharacterized protein</fullName>
    </submittedName>
</protein>
<accession>A0A9W6SRQ3</accession>
<name>A0A9W6SRQ3_9ACTN</name>
<keyword evidence="2" id="KW-0812">Transmembrane</keyword>
<dbReference type="AlphaFoldDB" id="A0A9W6SRQ3"/>
<organism evidence="3 4">
    <name type="scientific">Actinorhabdospora filicis</name>
    <dbReference type="NCBI Taxonomy" id="1785913"/>
    <lineage>
        <taxon>Bacteria</taxon>
        <taxon>Bacillati</taxon>
        <taxon>Actinomycetota</taxon>
        <taxon>Actinomycetes</taxon>
        <taxon>Micromonosporales</taxon>
        <taxon>Micromonosporaceae</taxon>
        <taxon>Actinorhabdospora</taxon>
    </lineage>
</organism>
<reference evidence="3" key="1">
    <citation type="submission" date="2023-03" db="EMBL/GenBank/DDBJ databases">
        <title>Actinorhabdospora filicis NBRC 111898.</title>
        <authorList>
            <person name="Ichikawa N."/>
            <person name="Sato H."/>
            <person name="Tonouchi N."/>
        </authorList>
    </citation>
    <scope>NUCLEOTIDE SEQUENCE</scope>
    <source>
        <strain evidence="3">NBRC 111898</strain>
    </source>
</reference>
<dbReference type="EMBL" id="BSTX01000003">
    <property type="protein sequence ID" value="GLZ79526.1"/>
    <property type="molecule type" value="Genomic_DNA"/>
</dbReference>
<keyword evidence="2" id="KW-0472">Membrane</keyword>
<feature type="transmembrane region" description="Helical" evidence="2">
    <location>
        <begin position="130"/>
        <end position="152"/>
    </location>
</feature>
<feature type="transmembrane region" description="Helical" evidence="2">
    <location>
        <begin position="29"/>
        <end position="52"/>
    </location>
</feature>
<proteinExistence type="predicted"/>